<feature type="region of interest" description="Disordered" evidence="1">
    <location>
        <begin position="78"/>
        <end position="110"/>
    </location>
</feature>
<keyword evidence="2" id="KW-0472">Membrane</keyword>
<evidence type="ECO:0000313" key="3">
    <source>
        <dbReference type="EMBL" id="MBP2295470.1"/>
    </source>
</evidence>
<dbReference type="RefSeq" id="WP_209769985.1">
    <property type="nucleotide sequence ID" value="NZ_JAGINP010000022.1"/>
</dbReference>
<keyword evidence="2" id="KW-1133">Transmembrane helix</keyword>
<accession>A0ABS4SSD1</accession>
<keyword evidence="2" id="KW-0812">Transmembrane</keyword>
<feature type="transmembrane region" description="Helical" evidence="2">
    <location>
        <begin position="12"/>
        <end position="34"/>
    </location>
</feature>
<organism evidence="3 4">
    <name type="scientific">Azospirillum rugosum</name>
    <dbReference type="NCBI Taxonomy" id="416170"/>
    <lineage>
        <taxon>Bacteria</taxon>
        <taxon>Pseudomonadati</taxon>
        <taxon>Pseudomonadota</taxon>
        <taxon>Alphaproteobacteria</taxon>
        <taxon>Rhodospirillales</taxon>
        <taxon>Azospirillaceae</taxon>
        <taxon>Azospirillum</taxon>
    </lineage>
</organism>
<name>A0ABS4SSD1_9PROT</name>
<protein>
    <submittedName>
        <fullName evidence="3">Uncharacterized protein</fullName>
    </submittedName>
</protein>
<keyword evidence="4" id="KW-1185">Reference proteome</keyword>
<comment type="caution">
    <text evidence="3">The sequence shown here is derived from an EMBL/GenBank/DDBJ whole genome shotgun (WGS) entry which is preliminary data.</text>
</comment>
<gene>
    <name evidence="3" type="ORF">J2851_005280</name>
</gene>
<reference evidence="3 4" key="1">
    <citation type="submission" date="2021-03" db="EMBL/GenBank/DDBJ databases">
        <title>Genomic Encyclopedia of Type Strains, Phase III (KMG-III): the genomes of soil and plant-associated and newly described type strains.</title>
        <authorList>
            <person name="Whitman W."/>
        </authorList>
    </citation>
    <scope>NUCLEOTIDE SEQUENCE [LARGE SCALE GENOMIC DNA]</scope>
    <source>
        <strain evidence="3 4">IMMIB AFH-6</strain>
    </source>
</reference>
<sequence>MTPQPASVRNQRGSVLVTVMVFMTLLLLFAGTFVRHVLVSEEEEVDRLLADTRVYWAMMGHMNYMLSRAGFNGVCGGGAKSRAETSSNTNHSSPCGAAPDYGDNPPTPDPVTLVATSRSVGTIIGSLQDYLDSQDGAHAEIQTNGSLADPGFLRWYYPQNLTTSSQSLMAVNANTDARYWFDVRAVVSDRPRPGGATASEPDGQIRLDMEVGKLNTTGHVGGAGALRDLRDRIGRLTIGLCVVDSYQSGTDSSNKPVLFATTGTSSCIRGVTTVTDGAAAIQFIQRNFPF</sequence>
<feature type="compositionally biased region" description="Polar residues" evidence="1">
    <location>
        <begin position="84"/>
        <end position="93"/>
    </location>
</feature>
<dbReference type="EMBL" id="JAGINP010000022">
    <property type="protein sequence ID" value="MBP2295470.1"/>
    <property type="molecule type" value="Genomic_DNA"/>
</dbReference>
<proteinExistence type="predicted"/>
<evidence type="ECO:0000256" key="2">
    <source>
        <dbReference type="SAM" id="Phobius"/>
    </source>
</evidence>
<evidence type="ECO:0000313" key="4">
    <source>
        <dbReference type="Proteomes" id="UP000781958"/>
    </source>
</evidence>
<dbReference type="Proteomes" id="UP000781958">
    <property type="component" value="Unassembled WGS sequence"/>
</dbReference>
<evidence type="ECO:0000256" key="1">
    <source>
        <dbReference type="SAM" id="MobiDB-lite"/>
    </source>
</evidence>